<dbReference type="AlphaFoldDB" id="A0A1M5VJG0"/>
<dbReference type="Proteomes" id="UP000184608">
    <property type="component" value="Unassembled WGS sequence"/>
</dbReference>
<accession>A0A1M5VJG0</accession>
<dbReference type="RefSeq" id="WP_073602173.1">
    <property type="nucleotide sequence ID" value="NZ_FQXZ01000005.1"/>
</dbReference>
<name>A0A1M5VJG0_9VIBR</name>
<proteinExistence type="predicted"/>
<reference evidence="1 2" key="1">
    <citation type="submission" date="2016-11" db="EMBL/GenBank/DDBJ databases">
        <authorList>
            <person name="Jaros S."/>
            <person name="Januszkiewicz K."/>
            <person name="Wedrychowicz H."/>
        </authorList>
    </citation>
    <scope>NUCLEOTIDE SEQUENCE [LARGE SCALE GENOMIC DNA]</scope>
    <source>
        <strain evidence="1 2">CECT 7868</strain>
    </source>
</reference>
<keyword evidence="2" id="KW-1185">Reference proteome</keyword>
<evidence type="ECO:0000313" key="2">
    <source>
        <dbReference type="Proteomes" id="UP000184608"/>
    </source>
</evidence>
<organism evidence="1 2">
    <name type="scientific">Vibrio aerogenes CECT 7868</name>
    <dbReference type="NCBI Taxonomy" id="1216006"/>
    <lineage>
        <taxon>Bacteria</taxon>
        <taxon>Pseudomonadati</taxon>
        <taxon>Pseudomonadota</taxon>
        <taxon>Gammaproteobacteria</taxon>
        <taxon>Vibrionales</taxon>
        <taxon>Vibrionaceae</taxon>
        <taxon>Vibrio</taxon>
    </lineage>
</organism>
<protein>
    <recommendedName>
        <fullName evidence="3">Lipoprotein</fullName>
    </recommendedName>
</protein>
<dbReference type="OrthoDB" id="5877824at2"/>
<evidence type="ECO:0008006" key="3">
    <source>
        <dbReference type="Google" id="ProtNLM"/>
    </source>
</evidence>
<gene>
    <name evidence="1" type="ORF">VA7868_00403</name>
</gene>
<dbReference type="PROSITE" id="PS51257">
    <property type="entry name" value="PROKAR_LIPOPROTEIN"/>
    <property type="match status" value="1"/>
</dbReference>
<evidence type="ECO:0000313" key="1">
    <source>
        <dbReference type="EMBL" id="SHH75053.1"/>
    </source>
</evidence>
<dbReference type="EMBL" id="FQXZ01000005">
    <property type="protein sequence ID" value="SHH75053.1"/>
    <property type="molecule type" value="Genomic_DNA"/>
</dbReference>
<dbReference type="STRING" id="1216006.VA7868_00403"/>
<sequence>MEKNKNSGAVFFRHLCSFGGVLLLSACSGIHQERAGLTESYQAYQLQRTLCVQQAGSGSQVFPQSEWLKQLPQQDKQEVLAYLSVSAFNQCVRRAKQHFDQQVRHQSKDVQDLIFQLVPEHDFYIENISKRLDTKELRQLKQQVSQPFRVSDMLNRNP</sequence>